<protein>
    <submittedName>
        <fullName evidence="1">Uncharacterized protein</fullName>
    </submittedName>
</protein>
<evidence type="ECO:0000313" key="2">
    <source>
        <dbReference type="Proteomes" id="UP000004105"/>
    </source>
</evidence>
<reference evidence="1 2" key="1">
    <citation type="submission" date="2011-02" db="EMBL/GenBank/DDBJ databases">
        <authorList>
            <person name="Muzny D."/>
            <person name="Qin X."/>
            <person name="Deng J."/>
            <person name="Jiang H."/>
            <person name="Liu Y."/>
            <person name="Qu J."/>
            <person name="Song X.-Z."/>
            <person name="Zhang L."/>
            <person name="Thornton R."/>
            <person name="Coyle M."/>
            <person name="Francisco L."/>
            <person name="Jackson L."/>
            <person name="Javaid M."/>
            <person name="Korchina V."/>
            <person name="Kovar C."/>
            <person name="Mata R."/>
            <person name="Mathew T."/>
            <person name="Ngo R."/>
            <person name="Nguyen L."/>
            <person name="Nguyen N."/>
            <person name="Okwuonu G."/>
            <person name="Ongeri F."/>
            <person name="Pham C."/>
            <person name="Simmons D."/>
            <person name="Wilczek-Boney K."/>
            <person name="Hale W."/>
            <person name="Jakkamsetti A."/>
            <person name="Pham P."/>
            <person name="Ruth R."/>
            <person name="San Lucas F."/>
            <person name="Warren J."/>
            <person name="Zhang J."/>
            <person name="Zhao Z."/>
            <person name="Zhou C."/>
            <person name="Zhu D."/>
            <person name="Lee S."/>
            <person name="Bess C."/>
            <person name="Blankenburg K."/>
            <person name="Forbes L."/>
            <person name="Fu Q."/>
            <person name="Gubbala S."/>
            <person name="Hirani K."/>
            <person name="Jayaseelan J.C."/>
            <person name="Lara F."/>
            <person name="Munidasa M."/>
            <person name="Palculict T."/>
            <person name="Patil S."/>
            <person name="Pu L.-L."/>
            <person name="Saada N."/>
            <person name="Tang L."/>
            <person name="Weissenberger G."/>
            <person name="Zhu Y."/>
            <person name="Hemphill L."/>
            <person name="Shang Y."/>
            <person name="Youmans B."/>
            <person name="Ayvaz T."/>
            <person name="Ross M."/>
            <person name="Santibanez J."/>
            <person name="Aqrawi P."/>
            <person name="Gross S."/>
            <person name="Joshi V."/>
            <person name="Fowler G."/>
            <person name="Nazareth L."/>
            <person name="Reid J."/>
            <person name="Worley K."/>
            <person name="Petrosino J."/>
            <person name="Highlander S."/>
            <person name="Gibbs R."/>
        </authorList>
    </citation>
    <scope>NUCLEOTIDE SEQUENCE [LARGE SCALE GENOMIC DNA]</scope>
    <source>
        <strain evidence="1 2">ATCC BAA-1200</strain>
    </source>
</reference>
<dbReference type="EMBL" id="AFAY01000041">
    <property type="protein sequence ID" value="EGF10411.1"/>
    <property type="molecule type" value="Genomic_DNA"/>
</dbReference>
<sequence>MQNSFFPDSRNLIKDFRLFLFQISTDSTQIPPLNPPWIPD</sequence>
<gene>
    <name evidence="1" type="ORF">HMPREF9123_1888</name>
</gene>
<accession>F2BDT2</accession>
<dbReference type="HOGENOM" id="CLU_3292868_0_0_4"/>
<keyword evidence="2" id="KW-1185">Reference proteome</keyword>
<organism evidence="1 2">
    <name type="scientific">Neisseria bacilliformis ATCC BAA-1200</name>
    <dbReference type="NCBI Taxonomy" id="888742"/>
    <lineage>
        <taxon>Bacteria</taxon>
        <taxon>Pseudomonadati</taxon>
        <taxon>Pseudomonadota</taxon>
        <taxon>Betaproteobacteria</taxon>
        <taxon>Neisseriales</taxon>
        <taxon>Neisseriaceae</taxon>
        <taxon>Neisseria</taxon>
    </lineage>
</organism>
<name>F2BDT2_9NEIS</name>
<dbReference type="Proteomes" id="UP000004105">
    <property type="component" value="Unassembled WGS sequence"/>
</dbReference>
<proteinExistence type="predicted"/>
<evidence type="ECO:0000313" key="1">
    <source>
        <dbReference type="EMBL" id="EGF10411.1"/>
    </source>
</evidence>
<dbReference type="AlphaFoldDB" id="F2BDT2"/>
<comment type="caution">
    <text evidence="1">The sequence shown here is derived from an EMBL/GenBank/DDBJ whole genome shotgun (WGS) entry which is preliminary data.</text>
</comment>